<organism evidence="1 2">
    <name type="scientific">Auriscalpium vulgare</name>
    <dbReference type="NCBI Taxonomy" id="40419"/>
    <lineage>
        <taxon>Eukaryota</taxon>
        <taxon>Fungi</taxon>
        <taxon>Dikarya</taxon>
        <taxon>Basidiomycota</taxon>
        <taxon>Agaricomycotina</taxon>
        <taxon>Agaricomycetes</taxon>
        <taxon>Russulales</taxon>
        <taxon>Auriscalpiaceae</taxon>
        <taxon>Auriscalpium</taxon>
    </lineage>
</organism>
<keyword evidence="2" id="KW-1185">Reference proteome</keyword>
<dbReference type="EMBL" id="MU276525">
    <property type="protein sequence ID" value="KAI0038341.1"/>
    <property type="molecule type" value="Genomic_DNA"/>
</dbReference>
<accession>A0ACB8R467</accession>
<evidence type="ECO:0000313" key="1">
    <source>
        <dbReference type="EMBL" id="KAI0038341.1"/>
    </source>
</evidence>
<name>A0ACB8R467_9AGAM</name>
<gene>
    <name evidence="1" type="ORF">FA95DRAFT_1684676</name>
</gene>
<reference evidence="1" key="1">
    <citation type="submission" date="2021-02" db="EMBL/GenBank/DDBJ databases">
        <authorList>
            <consortium name="DOE Joint Genome Institute"/>
            <person name="Ahrendt S."/>
            <person name="Looney B.P."/>
            <person name="Miyauchi S."/>
            <person name="Morin E."/>
            <person name="Drula E."/>
            <person name="Courty P.E."/>
            <person name="Chicoki N."/>
            <person name="Fauchery L."/>
            <person name="Kohler A."/>
            <person name="Kuo A."/>
            <person name="Labutti K."/>
            <person name="Pangilinan J."/>
            <person name="Lipzen A."/>
            <person name="Riley R."/>
            <person name="Andreopoulos W."/>
            <person name="He G."/>
            <person name="Johnson J."/>
            <person name="Barry K.W."/>
            <person name="Grigoriev I.V."/>
            <person name="Nagy L."/>
            <person name="Hibbett D."/>
            <person name="Henrissat B."/>
            <person name="Matheny P.B."/>
            <person name="Labbe J."/>
            <person name="Martin F."/>
        </authorList>
    </citation>
    <scope>NUCLEOTIDE SEQUENCE</scope>
    <source>
        <strain evidence="1">FP105234-sp</strain>
    </source>
</reference>
<comment type="caution">
    <text evidence="1">The sequence shown here is derived from an EMBL/GenBank/DDBJ whole genome shotgun (WGS) entry which is preliminary data.</text>
</comment>
<reference evidence="1" key="2">
    <citation type="journal article" date="2022" name="New Phytol.">
        <title>Evolutionary transition to the ectomycorrhizal habit in the genomes of a hyperdiverse lineage of mushroom-forming fungi.</title>
        <authorList>
            <person name="Looney B."/>
            <person name="Miyauchi S."/>
            <person name="Morin E."/>
            <person name="Drula E."/>
            <person name="Courty P.E."/>
            <person name="Kohler A."/>
            <person name="Kuo A."/>
            <person name="LaButti K."/>
            <person name="Pangilinan J."/>
            <person name="Lipzen A."/>
            <person name="Riley R."/>
            <person name="Andreopoulos W."/>
            <person name="He G."/>
            <person name="Johnson J."/>
            <person name="Nolan M."/>
            <person name="Tritt A."/>
            <person name="Barry K.W."/>
            <person name="Grigoriev I.V."/>
            <person name="Nagy L.G."/>
            <person name="Hibbett D."/>
            <person name="Henrissat B."/>
            <person name="Matheny P.B."/>
            <person name="Labbe J."/>
            <person name="Martin F.M."/>
        </authorList>
    </citation>
    <scope>NUCLEOTIDE SEQUENCE</scope>
    <source>
        <strain evidence="1">FP105234-sp</strain>
    </source>
</reference>
<sequence length="243" mass="26566">MTTIVPAVCAFLFPDLSPEDPYLDPIVSNGLAVAVVNARDARIVATVNTVQTQPIFAIISDLARSLTGNSPGFLTNWRPTDAHFRALIIWYQVSSAHYPSLPDAHVAIMAYIPPTPSDAGNIHMNTLRLAYLLLRIPDLAIFDFGAIPTLLAVSYMFDVSGIYAFMIYDRNMADALHTVEADNMENHAMRNTFTDLGIAVSSWPDGDDMAHDLQTILYCLDIADFLEDSGLPPTSPDGMSDSD</sequence>
<evidence type="ECO:0000313" key="2">
    <source>
        <dbReference type="Proteomes" id="UP000814033"/>
    </source>
</evidence>
<proteinExistence type="predicted"/>
<protein>
    <submittedName>
        <fullName evidence="1">Uncharacterized protein</fullName>
    </submittedName>
</protein>
<dbReference type="Proteomes" id="UP000814033">
    <property type="component" value="Unassembled WGS sequence"/>
</dbReference>